<feature type="transmembrane region" description="Helical" evidence="11">
    <location>
        <begin position="1195"/>
        <end position="1219"/>
    </location>
</feature>
<gene>
    <name evidence="13" type="ORF">URODEC1_LOCUS114009</name>
</gene>
<evidence type="ECO:0000256" key="3">
    <source>
        <dbReference type="ARBA" id="ARBA00022448"/>
    </source>
</evidence>
<proteinExistence type="inferred from homology"/>
<dbReference type="Proteomes" id="UP001497457">
    <property type="component" value="Chromosome 8b"/>
</dbReference>
<feature type="transmembrane region" description="Helical" evidence="11">
    <location>
        <begin position="666"/>
        <end position="689"/>
    </location>
</feature>
<feature type="domain" description="ABC transporter" evidence="12">
    <location>
        <begin position="745"/>
        <end position="989"/>
    </location>
</feature>
<reference evidence="14" key="1">
    <citation type="submission" date="2024-06" db="EMBL/GenBank/DDBJ databases">
        <authorList>
            <person name="Ryan C."/>
        </authorList>
    </citation>
    <scope>NUCLEOTIDE SEQUENCE [LARGE SCALE GENOMIC DNA]</scope>
</reference>
<dbReference type="InterPro" id="IPR003593">
    <property type="entry name" value="AAA+_ATPase"/>
</dbReference>
<dbReference type="Pfam" id="PF19055">
    <property type="entry name" value="ABC2_membrane_7"/>
    <property type="match status" value="1"/>
</dbReference>
<keyword evidence="8 11" id="KW-1133">Transmembrane helix</keyword>
<dbReference type="FunFam" id="3.40.50.300:FF:000532">
    <property type="entry name" value="ABC transporter G family member 34"/>
    <property type="match status" value="1"/>
</dbReference>
<dbReference type="InterPro" id="IPR043926">
    <property type="entry name" value="ABCG_dom"/>
</dbReference>
<dbReference type="GO" id="GO:0005886">
    <property type="term" value="C:plasma membrane"/>
    <property type="evidence" value="ECO:0007669"/>
    <property type="project" value="UniProtKB-ARBA"/>
</dbReference>
<dbReference type="EMBL" id="OZ075118">
    <property type="protein sequence ID" value="CAL5090783.1"/>
    <property type="molecule type" value="Genomic_DNA"/>
</dbReference>
<dbReference type="InterPro" id="IPR003439">
    <property type="entry name" value="ABC_transporter-like_ATP-bd"/>
</dbReference>
<dbReference type="Pfam" id="PF00005">
    <property type="entry name" value="ABC_tran"/>
    <property type="match status" value="2"/>
</dbReference>
<evidence type="ECO:0000313" key="14">
    <source>
        <dbReference type="Proteomes" id="UP001497457"/>
    </source>
</evidence>
<evidence type="ECO:0000256" key="4">
    <source>
        <dbReference type="ARBA" id="ARBA00022692"/>
    </source>
</evidence>
<dbReference type="PROSITE" id="PS50893">
    <property type="entry name" value="ABC_TRANSPORTER_2"/>
    <property type="match status" value="2"/>
</dbReference>
<dbReference type="InterPro" id="IPR013525">
    <property type="entry name" value="ABC2_TM"/>
</dbReference>
<evidence type="ECO:0000256" key="10">
    <source>
        <dbReference type="ARBA" id="ARBA00037747"/>
    </source>
</evidence>
<dbReference type="SUPFAM" id="SSF52540">
    <property type="entry name" value="P-loop containing nucleoside triphosphate hydrolases"/>
    <property type="match status" value="2"/>
</dbReference>
<keyword evidence="14" id="KW-1185">Reference proteome</keyword>
<keyword evidence="4 11" id="KW-0812">Transmembrane</keyword>
<feature type="transmembrane region" description="Helical" evidence="11">
    <location>
        <begin position="1306"/>
        <end position="1332"/>
    </location>
</feature>
<evidence type="ECO:0000256" key="5">
    <source>
        <dbReference type="ARBA" id="ARBA00022737"/>
    </source>
</evidence>
<comment type="similarity">
    <text evidence="2">Belongs to the ABC transporter superfamily. ABCG family. PDR (TC 3.A.1.205) subfamily.</text>
</comment>
<dbReference type="SMART" id="SM00382">
    <property type="entry name" value="AAA"/>
    <property type="match status" value="2"/>
</dbReference>
<dbReference type="CDD" id="cd03232">
    <property type="entry name" value="ABCG_PDR_domain2"/>
    <property type="match status" value="1"/>
</dbReference>
<sequence>MASVQKEAPPLTHMENQEFLRMIRDARQWLGCQAPEKVEIVFNSVSVEAEMPIGRLALPTLHNAIINGGKAIVDSVRLCRSSKKMSKIIDGVSGTIRSSRMTLVLGAPGSGKTTLLRALAGKLDSSLKFHGKVMYNGETISSTPQYLCAYVSQNDLHHPEMTVRETINFASDMLGANNEFEILEDALQRKTNASHEVYQDLFCKATKLGKGSNLKTNYIIKILGLSDCADTIVGDELHRGISGGQKKRTTIGEMLVGRARCFFMDDVSTGLDSSTTLEIMTFLRQMAHLLDLTMVISLLQPAPETFELFDDIILLCEGQIIYHGPRQDVIGFFNIIGFTCPSRKNVAEFLQEVTSRMDQQQYWTGDEREYQYHSVERFVKCFRAYNLPQPVEDEKCNKHNTKQDRISYQSDERQSISNWNIFKACFLREVLLLKRNSPVQIFKAIQITFLAFILSTLFFRTEMSQDTIFDGNKYMGALFMAVAAINFNGMTELTMTVKRLPIFYKQRELLRLPGWAILCSTFLISIPMSLMETGIWTCSTYFAIGYAPSPVRFFQQLLVLFVMHQMSMSLYRLLASLGRTQVMANMLGTEALIAIFILGGFIISKDDLQPWLRWGCWASPFTYSLNAVALNEFLDNRWATVFHYGNANTTGQAILEVRGLIHEWHWYWICVGVLFGFSLIFNILSIFALEFLNSPREHHVNTKSQKVQGIQYRDQTVGGQVSPCDQVNLPFHPLSIVFSQINYFVDMPTEMRKHGVTEKKLQLLRDVSGAFRPGVLTALMGITGAGKTTLLDVLAGRKTGGYIEGTINIAGHQKKQETFSRISGYCEQTDIHSPYLTVYESLQFSAYLRLPSSFNPQQRNIFVEEVMGLVELSDLRCAIVGTPGVTGLSAEQRKRLTIAVELVASPSIIFMDEPTTGLDARAAAIVMRTVRKTVNTGRTVVCTIHQPSIEIFESFDELLLMKRGGQLIYSGSLGPLSSSLIKYFEAIPGVPSIKDGQNPAAWMLDITSHAMEYAIVVDYSKVYQKSSLYKENMALVDELLKRGADQKDLYFPPGYWPNFKAQCMSCLWKQHCSFWKNPELNVARFLNTFGISITFGTVFWQIGSTIKDEQDVFNVLGIAYASALFLGLVNCSTLQPIVAMEKVVFYREKASDMYSSMAYVIAQIGVEIPYMLIQVFIFSAIVYPMVGFQLTVPKFFWFVLYMILSFTDYTLYGMMAVALTPNIEIAAGLSFLIFMIWNVFSGFIVARKMMPAWWRWMYWADPAAWTVYGLVFSQLGDRTELIRVPGQPEQPVSVFLEEYLGLQDDYFVLVTVLHIALSTLFGIVFCISIKYLKFQRR</sequence>
<organism evidence="13 14">
    <name type="scientific">Urochloa decumbens</name>
    <dbReference type="NCBI Taxonomy" id="240449"/>
    <lineage>
        <taxon>Eukaryota</taxon>
        <taxon>Viridiplantae</taxon>
        <taxon>Streptophyta</taxon>
        <taxon>Embryophyta</taxon>
        <taxon>Tracheophyta</taxon>
        <taxon>Spermatophyta</taxon>
        <taxon>Magnoliopsida</taxon>
        <taxon>Liliopsida</taxon>
        <taxon>Poales</taxon>
        <taxon>Poaceae</taxon>
        <taxon>PACMAD clade</taxon>
        <taxon>Panicoideae</taxon>
        <taxon>Panicodae</taxon>
        <taxon>Paniceae</taxon>
        <taxon>Melinidinae</taxon>
        <taxon>Urochloa</taxon>
    </lineage>
</organism>
<dbReference type="Gene3D" id="3.40.50.300">
    <property type="entry name" value="P-loop containing nucleotide triphosphate hydrolases"/>
    <property type="match status" value="2"/>
</dbReference>
<dbReference type="InterPro" id="IPR027417">
    <property type="entry name" value="P-loop_NTPase"/>
</dbReference>
<evidence type="ECO:0000256" key="6">
    <source>
        <dbReference type="ARBA" id="ARBA00022741"/>
    </source>
</evidence>
<evidence type="ECO:0000256" key="11">
    <source>
        <dbReference type="SAM" id="Phobius"/>
    </source>
</evidence>
<dbReference type="Pfam" id="PF01061">
    <property type="entry name" value="ABC2_membrane"/>
    <property type="match status" value="2"/>
</dbReference>
<feature type="transmembrane region" description="Helical" evidence="11">
    <location>
        <begin position="1225"/>
        <end position="1246"/>
    </location>
</feature>
<keyword evidence="6" id="KW-0547">Nucleotide-binding</keyword>
<evidence type="ECO:0000256" key="8">
    <source>
        <dbReference type="ARBA" id="ARBA00022989"/>
    </source>
</evidence>
<feature type="transmembrane region" description="Helical" evidence="11">
    <location>
        <begin position="512"/>
        <end position="531"/>
    </location>
</feature>
<feature type="transmembrane region" description="Helical" evidence="11">
    <location>
        <begin position="1158"/>
        <end position="1183"/>
    </location>
</feature>
<evidence type="ECO:0000313" key="13">
    <source>
        <dbReference type="EMBL" id="CAL5090783.1"/>
    </source>
</evidence>
<evidence type="ECO:0000259" key="12">
    <source>
        <dbReference type="PROSITE" id="PS50893"/>
    </source>
</evidence>
<dbReference type="FunFam" id="3.40.50.300:FF:000157">
    <property type="entry name" value="ABC transporter G family member 34"/>
    <property type="match status" value="1"/>
</dbReference>
<dbReference type="GO" id="GO:0005524">
    <property type="term" value="F:ATP binding"/>
    <property type="evidence" value="ECO:0007669"/>
    <property type="project" value="UniProtKB-KW"/>
</dbReference>
<feature type="transmembrane region" description="Helical" evidence="11">
    <location>
        <begin position="441"/>
        <end position="459"/>
    </location>
</feature>
<comment type="subcellular location">
    <subcellularLocation>
        <location evidence="1">Membrane</location>
        <topology evidence="1">Multi-pass membrane protein</topology>
    </subcellularLocation>
</comment>
<feature type="domain" description="ABC transporter" evidence="12">
    <location>
        <begin position="73"/>
        <end position="342"/>
    </location>
</feature>
<keyword evidence="9 11" id="KW-0472">Membrane</keyword>
<keyword evidence="3" id="KW-0813">Transport</keyword>
<dbReference type="Pfam" id="PF08370">
    <property type="entry name" value="PDR_assoc"/>
    <property type="match status" value="1"/>
</dbReference>
<keyword evidence="7" id="KW-0067">ATP-binding</keyword>
<feature type="transmembrane region" description="Helical" evidence="11">
    <location>
        <begin position="583"/>
        <end position="603"/>
    </location>
</feature>
<evidence type="ECO:0000256" key="7">
    <source>
        <dbReference type="ARBA" id="ARBA00022840"/>
    </source>
</evidence>
<dbReference type="InterPro" id="IPR013581">
    <property type="entry name" value="PDR_assoc"/>
</dbReference>
<keyword evidence="5" id="KW-0677">Repeat</keyword>
<protein>
    <recommendedName>
        <fullName evidence="12">ABC transporter domain-containing protein</fullName>
    </recommendedName>
</protein>
<evidence type="ECO:0000256" key="9">
    <source>
        <dbReference type="ARBA" id="ARBA00023136"/>
    </source>
</evidence>
<comment type="function">
    <text evidence="10">May be a general defense protein.</text>
</comment>
<dbReference type="InterPro" id="IPR034003">
    <property type="entry name" value="ABCG_PDR_2"/>
</dbReference>
<evidence type="ECO:0000256" key="1">
    <source>
        <dbReference type="ARBA" id="ARBA00004141"/>
    </source>
</evidence>
<evidence type="ECO:0000256" key="2">
    <source>
        <dbReference type="ARBA" id="ARBA00006012"/>
    </source>
</evidence>
<name>A0ABC9G9D6_9POAL</name>
<dbReference type="PANTHER" id="PTHR19241">
    <property type="entry name" value="ATP-BINDING CASSETTE TRANSPORTER"/>
    <property type="match status" value="1"/>
</dbReference>
<feature type="transmembrane region" description="Helical" evidence="11">
    <location>
        <begin position="551"/>
        <end position="571"/>
    </location>
</feature>
<feature type="transmembrane region" description="Helical" evidence="11">
    <location>
        <begin position="1112"/>
        <end position="1138"/>
    </location>
</feature>
<reference evidence="13 14" key="2">
    <citation type="submission" date="2024-10" db="EMBL/GenBank/DDBJ databases">
        <authorList>
            <person name="Ryan C."/>
        </authorList>
    </citation>
    <scope>NUCLEOTIDE SEQUENCE [LARGE SCALE GENOMIC DNA]</scope>
</reference>
<accession>A0ABC9G9D6</accession>